<dbReference type="Proteomes" id="UP000198797">
    <property type="component" value="Unassembled WGS sequence"/>
</dbReference>
<protein>
    <submittedName>
        <fullName evidence="4">PucR C-terminal helix-turn-helix domain-containing protein</fullName>
    </submittedName>
</protein>
<accession>A0A1C4VJS3</accession>
<dbReference type="RefSeq" id="WP_091240100.1">
    <property type="nucleotide sequence ID" value="NZ_FMCU01000002.1"/>
</dbReference>
<feature type="region of interest" description="Disordered" evidence="1">
    <location>
        <begin position="397"/>
        <end position="440"/>
    </location>
</feature>
<dbReference type="PANTHER" id="PTHR33744:SF1">
    <property type="entry name" value="DNA-BINDING TRANSCRIPTIONAL ACTIVATOR ADER"/>
    <property type="match status" value="1"/>
</dbReference>
<dbReference type="STRING" id="121616.GA0070216_102424"/>
<dbReference type="InterPro" id="IPR058663">
    <property type="entry name" value="PucR-like_N"/>
</dbReference>
<sequence length="440" mass="46738">MSDALLDIEPGLAGLAPAVGDHLRGLRGALHARILGTVRAAMREQGRSLTGGQGQGLALGVQTAVDTFVDAVADPGRELTATREVFHALGRTEYREGHRVDALRTVLTLGARDIWAFLVEHTTSAAGRNPGPAPADLYVIAGALFGYVDALAGAAAEGFLDEQRDTAQDWATTRRRLVTLLVQPDPPAEAVLRAAADAARWPLPTTLAVLSVDGTDAEQVARGIGAGAVAAVIGDAVRVVLPDPGTPGRLDRARQALVGRRAALGPTVERHRARLSYRLSRRALTLHQHGALGREPVVSCDDHLLGLLTAWEPGLAAHLADTVLAPLAGLRPTARRALAETLHGWLRRQGQVVAVAEDLHTHPQTVRYRMRQLRTLFGPALDDPDARLVLTLALRQQPTGAADQQPDRAQDQLPTGGADPRFADGVDRRPAGGADRYRSG</sequence>
<feature type="compositionally biased region" description="Basic and acidic residues" evidence="1">
    <location>
        <begin position="421"/>
        <end position="440"/>
    </location>
</feature>
<keyword evidence="5" id="KW-1185">Reference proteome</keyword>
<dbReference type="InterPro" id="IPR042070">
    <property type="entry name" value="PucR_C-HTH_sf"/>
</dbReference>
<feature type="domain" description="PucR-like N-terminal" evidence="3">
    <location>
        <begin position="15"/>
        <end position="182"/>
    </location>
</feature>
<evidence type="ECO:0000313" key="5">
    <source>
        <dbReference type="Proteomes" id="UP000198797"/>
    </source>
</evidence>
<dbReference type="InterPro" id="IPR051448">
    <property type="entry name" value="CdaR-like_regulators"/>
</dbReference>
<dbReference type="Gene3D" id="1.10.10.2840">
    <property type="entry name" value="PucR C-terminal helix-turn-helix domain"/>
    <property type="match status" value="1"/>
</dbReference>
<dbReference type="Pfam" id="PF25906">
    <property type="entry name" value="PucR-like_N"/>
    <property type="match status" value="1"/>
</dbReference>
<organism evidence="4 5">
    <name type="scientific">Micromonospora matsumotoense</name>
    <dbReference type="NCBI Taxonomy" id="121616"/>
    <lineage>
        <taxon>Bacteria</taxon>
        <taxon>Bacillati</taxon>
        <taxon>Actinomycetota</taxon>
        <taxon>Actinomycetes</taxon>
        <taxon>Micromonosporales</taxon>
        <taxon>Micromonosporaceae</taxon>
        <taxon>Micromonospora</taxon>
    </lineage>
</organism>
<reference evidence="5" key="1">
    <citation type="submission" date="2016-06" db="EMBL/GenBank/DDBJ databases">
        <authorList>
            <person name="Varghese N."/>
            <person name="Submissions Spin"/>
        </authorList>
    </citation>
    <scope>NUCLEOTIDE SEQUENCE [LARGE SCALE GENOMIC DNA]</scope>
    <source>
        <strain evidence="5">DSM 44100</strain>
    </source>
</reference>
<dbReference type="EMBL" id="FMCU01000002">
    <property type="protein sequence ID" value="SCE84198.1"/>
    <property type="molecule type" value="Genomic_DNA"/>
</dbReference>
<proteinExistence type="predicted"/>
<gene>
    <name evidence="4" type="ORF">GA0070216_102424</name>
</gene>
<dbReference type="PANTHER" id="PTHR33744">
    <property type="entry name" value="CARBOHYDRATE DIACID REGULATOR"/>
    <property type="match status" value="1"/>
</dbReference>
<name>A0A1C4VJS3_9ACTN</name>
<evidence type="ECO:0000256" key="1">
    <source>
        <dbReference type="SAM" id="MobiDB-lite"/>
    </source>
</evidence>
<feature type="domain" description="PucR C-terminal helix-turn-helix" evidence="2">
    <location>
        <begin position="338"/>
        <end position="395"/>
    </location>
</feature>
<dbReference type="OrthoDB" id="5243741at2"/>
<evidence type="ECO:0000313" key="4">
    <source>
        <dbReference type="EMBL" id="SCE84198.1"/>
    </source>
</evidence>
<dbReference type="InterPro" id="IPR025736">
    <property type="entry name" value="PucR_C-HTH_dom"/>
</dbReference>
<dbReference type="AlphaFoldDB" id="A0A1C4VJS3"/>
<dbReference type="Pfam" id="PF13556">
    <property type="entry name" value="HTH_30"/>
    <property type="match status" value="1"/>
</dbReference>
<evidence type="ECO:0000259" key="3">
    <source>
        <dbReference type="Pfam" id="PF25906"/>
    </source>
</evidence>
<evidence type="ECO:0000259" key="2">
    <source>
        <dbReference type="Pfam" id="PF13556"/>
    </source>
</evidence>